<organism evidence="2 3">
    <name type="scientific">Noviherbaspirillum aridicola</name>
    <dbReference type="NCBI Taxonomy" id="2849687"/>
    <lineage>
        <taxon>Bacteria</taxon>
        <taxon>Pseudomonadati</taxon>
        <taxon>Pseudomonadota</taxon>
        <taxon>Betaproteobacteria</taxon>
        <taxon>Burkholderiales</taxon>
        <taxon>Oxalobacteraceae</taxon>
        <taxon>Noviherbaspirillum</taxon>
    </lineage>
</organism>
<proteinExistence type="predicted"/>
<dbReference type="InterPro" id="IPR016181">
    <property type="entry name" value="Acyl_CoA_acyltransferase"/>
</dbReference>
<keyword evidence="3" id="KW-1185">Reference proteome</keyword>
<evidence type="ECO:0000259" key="1">
    <source>
        <dbReference type="Pfam" id="PF13480"/>
    </source>
</evidence>
<comment type="caution">
    <text evidence="2">The sequence shown here is derived from an EMBL/GenBank/DDBJ whole genome shotgun (WGS) entry which is preliminary data.</text>
</comment>
<dbReference type="SUPFAM" id="SSF55729">
    <property type="entry name" value="Acyl-CoA N-acyltransferases (Nat)"/>
    <property type="match status" value="1"/>
</dbReference>
<accession>A0ABQ4Q822</accession>
<dbReference type="Pfam" id="PF13480">
    <property type="entry name" value="Acetyltransf_6"/>
    <property type="match status" value="1"/>
</dbReference>
<evidence type="ECO:0000313" key="3">
    <source>
        <dbReference type="Proteomes" id="UP000887222"/>
    </source>
</evidence>
<feature type="domain" description="BioF2-like acetyltransferase" evidence="1">
    <location>
        <begin position="198"/>
        <end position="330"/>
    </location>
</feature>
<name>A0ABQ4Q822_9BURK</name>
<gene>
    <name evidence="2" type="ORF">NCCP691_30760</name>
</gene>
<dbReference type="EMBL" id="BPMK01000014">
    <property type="protein sequence ID" value="GIZ53062.1"/>
    <property type="molecule type" value="Genomic_DNA"/>
</dbReference>
<evidence type="ECO:0000313" key="2">
    <source>
        <dbReference type="EMBL" id="GIZ53062.1"/>
    </source>
</evidence>
<reference evidence="2 3" key="1">
    <citation type="journal article" date="2022" name="Int. J. Syst. Evol. Microbiol.">
        <title>Noviherbaspirillum aridicola sp. nov., isolated from an arid soil in Pakistan.</title>
        <authorList>
            <person name="Khan I.U."/>
            <person name="Saqib M."/>
            <person name="Amin A."/>
            <person name="Hussain F."/>
            <person name="Li L."/>
            <person name="Liu Y.H."/>
            <person name="Fang B.Z."/>
            <person name="Ahmed I."/>
            <person name="Li W.J."/>
        </authorList>
    </citation>
    <scope>NUCLEOTIDE SEQUENCE [LARGE SCALE GENOMIC DNA]</scope>
    <source>
        <strain evidence="2 3">NCCP-691</strain>
    </source>
</reference>
<sequence length="374" mass="41978">MGPFMNQLPALVNRGGHALRAELFGMIHARRDTRPFIRNVTADIDILRVDDVILPATITYGEPGNAWICSPRATWGDGMPHMLRERLGPALSRCSAGLFGLFGGMLDRASIDRAVFVNNWLIDTCFHPVMSRRTLNTMIERAVGRWPQHALWIRSLNAERNAALIASLRDAGFALLPTRQVWVFDGIGLKLRMGAGLERDLARLQRTSMWTVGRNDIYPADFPRIAALHAAMDTAPHGWAHPHYTAHFMQYWHQAGLMEFRGFRDDEGRLQAVAGIFRIGDSISVPILGCNPALPRATQVYRLLMTRLLEETMLGNATLCLGPGQTAYKRERGGRPMLEYSAVLTRHLPPARRRAVAVLESVANRFYAPLIRRL</sequence>
<protein>
    <recommendedName>
        <fullName evidence="1">BioF2-like acetyltransferase domain-containing protein</fullName>
    </recommendedName>
</protein>
<dbReference type="InterPro" id="IPR038740">
    <property type="entry name" value="BioF2-like_GNAT_dom"/>
</dbReference>
<dbReference type="Proteomes" id="UP000887222">
    <property type="component" value="Unassembled WGS sequence"/>
</dbReference>